<evidence type="ECO:0000259" key="3">
    <source>
        <dbReference type="Pfam" id="PF09329"/>
    </source>
</evidence>
<feature type="compositionally biased region" description="Basic and acidic residues" evidence="2">
    <location>
        <begin position="662"/>
        <end position="672"/>
    </location>
</feature>
<feature type="region of interest" description="Disordered" evidence="2">
    <location>
        <begin position="246"/>
        <end position="281"/>
    </location>
</feature>
<dbReference type="GO" id="GO:0003697">
    <property type="term" value="F:single-stranded DNA binding"/>
    <property type="evidence" value="ECO:0007669"/>
    <property type="project" value="InterPro"/>
</dbReference>
<dbReference type="PANTHER" id="PTHR13454:SF11">
    <property type="entry name" value="PROTEIN MCM10 HOMOLOG"/>
    <property type="match status" value="1"/>
</dbReference>
<dbReference type="Gene3D" id="2.40.50.140">
    <property type="entry name" value="Nucleic acid-binding proteins"/>
    <property type="match status" value="1"/>
</dbReference>
<comment type="caution">
    <text evidence="4">The sequence shown here is derived from an EMBL/GenBank/DDBJ whole genome shotgun (WGS) entry which is preliminary data.</text>
</comment>
<feature type="compositionally biased region" description="Low complexity" evidence="2">
    <location>
        <begin position="267"/>
        <end position="276"/>
    </location>
</feature>
<keyword evidence="5" id="KW-1185">Reference proteome</keyword>
<dbReference type="Proteomes" id="UP001383192">
    <property type="component" value="Unassembled WGS sequence"/>
</dbReference>
<protein>
    <recommendedName>
        <fullName evidence="3">Zinc finger Mcm10/DnaG-type domain-containing protein</fullName>
    </recommendedName>
</protein>
<organism evidence="4 5">
    <name type="scientific">Paramarasmius palmivorus</name>
    <dbReference type="NCBI Taxonomy" id="297713"/>
    <lineage>
        <taxon>Eukaryota</taxon>
        <taxon>Fungi</taxon>
        <taxon>Dikarya</taxon>
        <taxon>Basidiomycota</taxon>
        <taxon>Agaricomycotina</taxon>
        <taxon>Agaricomycetes</taxon>
        <taxon>Agaricomycetidae</taxon>
        <taxon>Agaricales</taxon>
        <taxon>Marasmiineae</taxon>
        <taxon>Marasmiaceae</taxon>
        <taxon>Paramarasmius</taxon>
    </lineage>
</organism>
<accession>A0AAW0DUZ1</accession>
<dbReference type="GO" id="GO:0003688">
    <property type="term" value="F:DNA replication origin binding"/>
    <property type="evidence" value="ECO:0007669"/>
    <property type="project" value="TreeGrafter"/>
</dbReference>
<evidence type="ECO:0000256" key="1">
    <source>
        <dbReference type="ARBA" id="ARBA00009679"/>
    </source>
</evidence>
<feature type="compositionally biased region" description="Basic and acidic residues" evidence="2">
    <location>
        <begin position="108"/>
        <end position="120"/>
    </location>
</feature>
<feature type="compositionally biased region" description="Basic and acidic residues" evidence="2">
    <location>
        <begin position="1"/>
        <end position="20"/>
    </location>
</feature>
<evidence type="ECO:0000256" key="2">
    <source>
        <dbReference type="SAM" id="MobiDB-lite"/>
    </source>
</evidence>
<evidence type="ECO:0000313" key="4">
    <source>
        <dbReference type="EMBL" id="KAK7056189.1"/>
    </source>
</evidence>
<proteinExistence type="inferred from homology"/>
<dbReference type="PANTHER" id="PTHR13454">
    <property type="entry name" value="PROTEIN MCM10 HOMOLOG"/>
    <property type="match status" value="1"/>
</dbReference>
<dbReference type="InterPro" id="IPR040184">
    <property type="entry name" value="Mcm10"/>
</dbReference>
<feature type="domain" description="Zinc finger Mcm10/DnaG-type" evidence="3">
    <location>
        <begin position="403"/>
        <end position="448"/>
    </location>
</feature>
<dbReference type="InterPro" id="IPR015408">
    <property type="entry name" value="Znf_Mcm10/DnaG"/>
</dbReference>
<dbReference type="InterPro" id="IPR012340">
    <property type="entry name" value="NA-bd_OB-fold"/>
</dbReference>
<dbReference type="GO" id="GO:0043596">
    <property type="term" value="C:nuclear replication fork"/>
    <property type="evidence" value="ECO:0007669"/>
    <property type="project" value="TreeGrafter"/>
</dbReference>
<reference evidence="4 5" key="1">
    <citation type="submission" date="2024-01" db="EMBL/GenBank/DDBJ databases">
        <title>A draft genome for a cacao thread blight-causing isolate of Paramarasmius palmivorus.</title>
        <authorList>
            <person name="Baruah I.K."/>
            <person name="Bukari Y."/>
            <person name="Amoako-Attah I."/>
            <person name="Meinhardt L.W."/>
            <person name="Bailey B.A."/>
            <person name="Cohen S.P."/>
        </authorList>
    </citation>
    <scope>NUCLEOTIDE SEQUENCE [LARGE SCALE GENOMIC DNA]</scope>
    <source>
        <strain evidence="4 5">GH-12</strain>
    </source>
</reference>
<feature type="compositionally biased region" description="Basic and acidic residues" evidence="2">
    <location>
        <begin position="508"/>
        <end position="523"/>
    </location>
</feature>
<feature type="compositionally biased region" description="Acidic residues" evidence="2">
    <location>
        <begin position="574"/>
        <end position="583"/>
    </location>
</feature>
<comment type="similarity">
    <text evidence="1">Belongs to the MCM10 family.</text>
</comment>
<dbReference type="Pfam" id="PF09329">
    <property type="entry name" value="zf-primase"/>
    <property type="match status" value="1"/>
</dbReference>
<dbReference type="EMBL" id="JAYKXP010000007">
    <property type="protein sequence ID" value="KAK7056189.1"/>
    <property type="molecule type" value="Genomic_DNA"/>
</dbReference>
<feature type="region of interest" description="Disordered" evidence="2">
    <location>
        <begin position="645"/>
        <end position="672"/>
    </location>
</feature>
<feature type="region of interest" description="Disordered" evidence="2">
    <location>
        <begin position="444"/>
        <end position="523"/>
    </location>
</feature>
<evidence type="ECO:0000313" key="5">
    <source>
        <dbReference type="Proteomes" id="UP001383192"/>
    </source>
</evidence>
<gene>
    <name evidence="4" type="ORF">VNI00_002741</name>
</gene>
<dbReference type="GO" id="GO:0006270">
    <property type="term" value="P:DNA replication initiation"/>
    <property type="evidence" value="ECO:0007669"/>
    <property type="project" value="InterPro"/>
</dbReference>
<feature type="region of interest" description="Disordered" evidence="2">
    <location>
        <begin position="1"/>
        <end position="145"/>
    </location>
</feature>
<feature type="region of interest" description="Disordered" evidence="2">
    <location>
        <begin position="543"/>
        <end position="584"/>
    </location>
</feature>
<dbReference type="AlphaFoldDB" id="A0AAW0DUZ1"/>
<sequence>MESIHQKSERDKQEQAEIRRQIAQLQARLKDDPEEQDTTHGSPKRKHRESTLLAPATPSPKKKKAESHIARQPHAKTVAARTNPDSASLTEPPIPVKPVASNLLEKLAGLRDKSQEERPPRHNRTNGFTERPPEQDMPIPDNPCTGTKRDDRLAIIEDLQPGPVEHTPSFDDPNFDALEPNSGIRLSSRTLPHEDLQDYLRGRFYLSPSRLYSSVRLLPDKQGYDVPVPGDWVTIAVVAERGPIKHTSTPVGINKNEEDNEEENAKSSKQGKGSVKGTEKGSNAIKGKKYINFKLIDFGSRSGGSSSGGKSVIRGDAFLSLLLFEADSYDVITREGSKRQEKIYKGGSRGAFEAMTKLKEGDVVALLNPKVLKPYQRRTDNPHPVDNILAITPESAASITTIGRAKDLGMCTAIKRDGKVCGSWCDKRVSNVCDFHVQSAIDSRRASRPEFSAGTSGLGSVAAKAKRKNDYDPRRQWGLQPNSQQDQSEDVGSTYVFSGHIIKGSSNDPDRFSRERQTREQKKLAALESERALEKLLKRDKEGMQSVMKARQVLGATKRKKESGKEEPNSTDTPVDDAEELDEEHVRKKRKSLSAFQVMKLTGFDPISAKHGEPRQATEDVKKKMEELASIHQARKTADIQRIAGPRKRSGVVAPVKQQPTVEDRMVDLDSD</sequence>
<name>A0AAW0DUZ1_9AGAR</name>